<dbReference type="InterPro" id="IPR035969">
    <property type="entry name" value="Rab-GAP_TBC_sf"/>
</dbReference>
<dbReference type="Gene3D" id="1.10.472.80">
    <property type="entry name" value="Ypt/Rab-GAP domain of gyp1p, domain 3"/>
    <property type="match status" value="1"/>
</dbReference>
<dbReference type="SMART" id="SM00164">
    <property type="entry name" value="TBC"/>
    <property type="match status" value="1"/>
</dbReference>
<reference evidence="15" key="1">
    <citation type="submission" date="2021-02" db="EMBL/GenBank/DDBJ databases">
        <authorList>
            <person name="Nowell W R."/>
        </authorList>
    </citation>
    <scope>NUCLEOTIDE SEQUENCE</scope>
</reference>
<evidence type="ECO:0000256" key="12">
    <source>
        <dbReference type="SAM" id="Phobius"/>
    </source>
</evidence>
<dbReference type="Proteomes" id="UP000663848">
    <property type="component" value="Unassembled WGS sequence"/>
</dbReference>
<feature type="transmembrane region" description="Helical" evidence="12">
    <location>
        <begin position="526"/>
        <end position="553"/>
    </location>
</feature>
<accession>A0A821A1T8</accession>
<name>A0A821A1T8_9BILA</name>
<comment type="caution">
    <text evidence="15">The sequence shown here is derived from an EMBL/GenBank/DDBJ whole genome shotgun (WGS) entry which is preliminary data.</text>
</comment>
<feature type="transmembrane region" description="Helical" evidence="12">
    <location>
        <begin position="482"/>
        <end position="505"/>
    </location>
</feature>
<dbReference type="GO" id="GO:0072657">
    <property type="term" value="P:protein localization to membrane"/>
    <property type="evidence" value="ECO:0007669"/>
    <property type="project" value="TreeGrafter"/>
</dbReference>
<evidence type="ECO:0000313" key="15">
    <source>
        <dbReference type="EMBL" id="CAF4573797.1"/>
    </source>
</evidence>
<feature type="signal peptide" evidence="13">
    <location>
        <begin position="1"/>
        <end position="18"/>
    </location>
</feature>
<dbReference type="PROSITE" id="PS51886">
    <property type="entry name" value="TLDC"/>
    <property type="match status" value="1"/>
</dbReference>
<keyword evidence="5 12" id="KW-0812">Transmembrane</keyword>
<feature type="transmembrane region" description="Helical" evidence="12">
    <location>
        <begin position="273"/>
        <end position="295"/>
    </location>
</feature>
<dbReference type="SUPFAM" id="SSF47923">
    <property type="entry name" value="Ypt/Rab-GAP domain of gyp1p"/>
    <property type="match status" value="1"/>
</dbReference>
<evidence type="ECO:0000256" key="1">
    <source>
        <dbReference type="ARBA" id="ARBA00004141"/>
    </source>
</evidence>
<comment type="subcellular location">
    <subcellularLocation>
        <location evidence="2">Cytoplasmic vesicle membrane</location>
    </subcellularLocation>
    <subcellularLocation>
        <location evidence="3">Endomembrane system</location>
        <topology evidence="3">Peripheral membrane protein</topology>
    </subcellularLocation>
    <subcellularLocation>
        <location evidence="1">Membrane</location>
        <topology evidence="1">Multi-pass membrane protein</topology>
    </subcellularLocation>
    <subcellularLocation>
        <location evidence="11">Synapse</location>
    </subcellularLocation>
</comment>
<evidence type="ECO:0000256" key="10">
    <source>
        <dbReference type="ARBA" id="ARBA00023329"/>
    </source>
</evidence>
<feature type="transmembrane region" description="Helical" evidence="12">
    <location>
        <begin position="446"/>
        <end position="470"/>
    </location>
</feature>
<keyword evidence="10" id="KW-0968">Cytoplasmic vesicle</keyword>
<keyword evidence="7 12" id="KW-1133">Transmembrane helix</keyword>
<evidence type="ECO:0000256" key="11">
    <source>
        <dbReference type="ARBA" id="ARBA00034103"/>
    </source>
</evidence>
<organism evidence="15 16">
    <name type="scientific">Rotaria socialis</name>
    <dbReference type="NCBI Taxonomy" id="392032"/>
    <lineage>
        <taxon>Eukaryota</taxon>
        <taxon>Metazoa</taxon>
        <taxon>Spiralia</taxon>
        <taxon>Gnathifera</taxon>
        <taxon>Rotifera</taxon>
        <taxon>Eurotatoria</taxon>
        <taxon>Bdelloidea</taxon>
        <taxon>Philodinida</taxon>
        <taxon>Philodinidae</taxon>
        <taxon>Rotaria</taxon>
    </lineage>
</organism>
<evidence type="ECO:0000256" key="3">
    <source>
        <dbReference type="ARBA" id="ARBA00004184"/>
    </source>
</evidence>
<evidence type="ECO:0000256" key="8">
    <source>
        <dbReference type="ARBA" id="ARBA00023018"/>
    </source>
</evidence>
<comment type="similarity">
    <text evidence="4">Belongs to the nonaspanin (TM9SF) (TC 9.A.2) family.</text>
</comment>
<dbReference type="GO" id="GO:0012505">
    <property type="term" value="C:endomembrane system"/>
    <property type="evidence" value="ECO:0007669"/>
    <property type="project" value="UniProtKB-SubCell"/>
</dbReference>
<dbReference type="PANTHER" id="PTHR10766">
    <property type="entry name" value="TRANSMEMBRANE 9 SUPERFAMILY PROTEIN"/>
    <property type="match status" value="1"/>
</dbReference>
<dbReference type="EMBL" id="CAJOBR010001060">
    <property type="protein sequence ID" value="CAF4573797.1"/>
    <property type="molecule type" value="Genomic_DNA"/>
</dbReference>
<feature type="domain" description="TLDc" evidence="14">
    <location>
        <begin position="1076"/>
        <end position="1252"/>
    </location>
</feature>
<dbReference type="Pfam" id="PF02990">
    <property type="entry name" value="EMP70"/>
    <property type="match status" value="1"/>
</dbReference>
<dbReference type="Pfam" id="PF07534">
    <property type="entry name" value="TLD"/>
    <property type="match status" value="1"/>
</dbReference>
<dbReference type="InterPro" id="IPR000195">
    <property type="entry name" value="Rab-GAP-TBC_dom"/>
</dbReference>
<evidence type="ECO:0000256" key="2">
    <source>
        <dbReference type="ARBA" id="ARBA00004156"/>
    </source>
</evidence>
<dbReference type="GO" id="GO:0030659">
    <property type="term" value="C:cytoplasmic vesicle membrane"/>
    <property type="evidence" value="ECO:0007669"/>
    <property type="project" value="UniProtKB-SubCell"/>
</dbReference>
<evidence type="ECO:0000256" key="9">
    <source>
        <dbReference type="ARBA" id="ARBA00023136"/>
    </source>
</evidence>
<dbReference type="InterPro" id="IPR006571">
    <property type="entry name" value="TLDc_dom"/>
</dbReference>
<dbReference type="InterPro" id="IPR004240">
    <property type="entry name" value="EMP70"/>
</dbReference>
<gene>
    <name evidence="15" type="ORF">QYT958_LOCUS9809</name>
</gene>
<dbReference type="SMART" id="SM00584">
    <property type="entry name" value="TLDc"/>
    <property type="match status" value="1"/>
</dbReference>
<proteinExistence type="inferred from homology"/>
<dbReference type="AlphaFoldDB" id="A0A821A1T8"/>
<evidence type="ECO:0000256" key="7">
    <source>
        <dbReference type="ARBA" id="ARBA00022989"/>
    </source>
</evidence>
<feature type="transmembrane region" description="Helical" evidence="12">
    <location>
        <begin position="605"/>
        <end position="624"/>
    </location>
</feature>
<evidence type="ECO:0000256" key="4">
    <source>
        <dbReference type="ARBA" id="ARBA00005227"/>
    </source>
</evidence>
<evidence type="ECO:0000256" key="6">
    <source>
        <dbReference type="ARBA" id="ARBA00022729"/>
    </source>
</evidence>
<feature type="transmembrane region" description="Helical" evidence="12">
    <location>
        <begin position="409"/>
        <end position="434"/>
    </location>
</feature>
<keyword evidence="8" id="KW-0770">Synapse</keyword>
<evidence type="ECO:0000259" key="14">
    <source>
        <dbReference type="PROSITE" id="PS51886"/>
    </source>
</evidence>
<keyword evidence="9 12" id="KW-0472">Membrane</keyword>
<protein>
    <recommendedName>
        <fullName evidence="14">TLDc domain-containing protein</fullName>
    </recommendedName>
</protein>
<feature type="transmembrane region" description="Helical" evidence="12">
    <location>
        <begin position="636"/>
        <end position="653"/>
    </location>
</feature>
<feature type="transmembrane region" description="Helical" evidence="12">
    <location>
        <begin position="376"/>
        <end position="403"/>
    </location>
</feature>
<keyword evidence="6 13" id="KW-0732">Signal</keyword>
<dbReference type="GO" id="GO:0045202">
    <property type="term" value="C:synapse"/>
    <property type="evidence" value="ECO:0007669"/>
    <property type="project" value="UniProtKB-SubCell"/>
</dbReference>
<evidence type="ECO:0000313" key="16">
    <source>
        <dbReference type="Proteomes" id="UP000663848"/>
    </source>
</evidence>
<feature type="chain" id="PRO_5032676470" description="TLDc domain-containing protein" evidence="13">
    <location>
        <begin position="19"/>
        <end position="1253"/>
    </location>
</feature>
<feature type="transmembrane region" description="Helical" evidence="12">
    <location>
        <begin position="565"/>
        <end position="593"/>
    </location>
</feature>
<dbReference type="PANTHER" id="PTHR10766:SF111">
    <property type="entry name" value="TRANSMEMBRANE 9 SUPERFAMILY MEMBER 2"/>
    <property type="match status" value="1"/>
</dbReference>
<sequence>MTINLVFFILLHVSTISAFYLPGLAPNVFCRTPTPDSKCKTQVEVFVNRLDSVESILPYEYSYFDFCSVVNESSPVENLGQFNFLETIDCKLVCKKTFTSTDAKQQKFLKRLMKGMIFNYQQHWIIDNMPVTLCYRNSEGTEFCSRGFPIGCYVTKRGQSKESCNIRDGKNDTFYVFNHLDFEISYHSGEGETWGTAFGENGGRIIAAKVQVSSLDSQTCERNAASIRFQSTTTNGIEIPFTYSVNFKRNDEIRWSSRWDYILNSLPETRIHWFSILNSLVIVLLLTGMIAMILVRTLHKDITRYNRIMDRVSEGTHHDTSGHGHTVTGNFNSTSYYYRKQRLTILSIIQVEESLEEFGWKLVHGDVFRPPKRGMLLAVLVGNGVQLVIMSLITLLFACFGFLSPSSRGALMTCAIVCYVLLGTPAGYTSARFYRMFGGKNWKKNVWMTAIVCPGAIFSIFLILNIVLWANGSSAAIPFTTFLALLALWFCVSTPLVFLGVYCGFKNKPTEHPVRTNQIPRQVPDPTTYIGVFPSIILGGMLPFGCIFMQLFFILNSIWAHQYYYFFGFLFVVYIILILTCSETTILLCYFHLCAEDYHWWWRSFLTSGSTAVYFFLYSIYYFVSKLKISEGTSTFLYFGYTLMITFILFLFTDFMHPTLSTLTSICEDAANSVNISQHDLKPFNQLLLTDDYLNKISVNNDEHSNNSALFCPSANIKQLFRLSHLSASHPSRASLWFNLIRQDKSRHSHKFQQAIDRYPDDIRNMFGRRNDIAVRLPSCVDANHLPHYNLNRRGQHAITRILSVFTYYHPDITWAPLLAPMTALFLHYMTEIDAYESLLILTSGDYKIITQTEIQYQSLSLAFRTLLRRHCRSIYEFFAKQPQQASIFDGWLWLVFEHLPFAYLVPIIDCLLIEDMKVLIRISMTLLHFFIKYASNPQTVPAKPRRRDSLFRLSRSTRAAVQYDHQVSLPSSSNKDVYENLIHYIQHFDLPMDKLFKHAFGISHLQRKEIFRAIEIEEEKIKLERRRVMPLLRRSSSAGDQHTLNPIPIPKSAISRPIHHQNSMPIIMIREFDSTTASHSDFAYLWSLIPSRLTEFQPERIYSSNIHGRRLQTLYDHVEFHEYCLIIIRNEHQQIFGAFCSGQLANRTKARTWFGTGESFLFSLKPERQVYKWVGYQTSTRGSTKAFEDYFIHADNDRLLMGGSEDPLNIGLAIQKDLNEGSTRQCDTYGNKALSSSEHFQIMEIEVFGFTR</sequence>
<evidence type="ECO:0000256" key="5">
    <source>
        <dbReference type="ARBA" id="ARBA00022692"/>
    </source>
</evidence>
<dbReference type="Pfam" id="PF00566">
    <property type="entry name" value="RabGAP-TBC"/>
    <property type="match status" value="1"/>
</dbReference>
<evidence type="ECO:0000256" key="13">
    <source>
        <dbReference type="SAM" id="SignalP"/>
    </source>
</evidence>